<organism evidence="4 5">
    <name type="scientific">Malassezia equina</name>
    <dbReference type="NCBI Taxonomy" id="1381935"/>
    <lineage>
        <taxon>Eukaryota</taxon>
        <taxon>Fungi</taxon>
        <taxon>Dikarya</taxon>
        <taxon>Basidiomycota</taxon>
        <taxon>Ustilaginomycotina</taxon>
        <taxon>Malasseziomycetes</taxon>
        <taxon>Malasseziales</taxon>
        <taxon>Malasseziaceae</taxon>
        <taxon>Malassezia</taxon>
    </lineage>
</organism>
<feature type="compositionally biased region" description="Basic and acidic residues" evidence="2">
    <location>
        <begin position="51"/>
        <end position="62"/>
    </location>
</feature>
<dbReference type="InterPro" id="IPR006577">
    <property type="entry name" value="UAS"/>
</dbReference>
<dbReference type="PANTHER" id="PTHR23322:SF1">
    <property type="entry name" value="FAS-ASSOCIATED FACTOR 2"/>
    <property type="match status" value="1"/>
</dbReference>
<dbReference type="SUPFAM" id="SSF54236">
    <property type="entry name" value="Ubiquitin-like"/>
    <property type="match status" value="1"/>
</dbReference>
<evidence type="ECO:0000256" key="1">
    <source>
        <dbReference type="ARBA" id="ARBA00023054"/>
    </source>
</evidence>
<feature type="compositionally biased region" description="Low complexity" evidence="2">
    <location>
        <begin position="64"/>
        <end position="77"/>
    </location>
</feature>
<sequence length="516" mass="58136">MSTDSIDLLRDELSQQGIRHAQQPDEEVLRMMLDIEGGDVSAVARAIMEAHSSERRVTRESQRPTAALSTPAPASAPDVPGDAPQHGPIQHLFMMLWDQPWFTAFWRLCSWPFSVVGSILLWVLRLTRFVRSRDTHSDATSRFAQDPTLSAQRWIDSLERDTAGSVSPDAVASNRTPLPPFVACSYSEALRMAKNSTKILVVVLTSQVHGDNHLFRQHVLTNTALVRMLHSTDFLVWGGDVQSREGFQVATLLEASTFPFMAFIALQPRRSRSRGTIVPHPAVLSRIEGSPQSVLSASSICSHIQDVLLPRTQSYLGQLRREQRQRVMERELRAEQDRAYAESSRRDQERILQRRAEEQQRASEAQSATAVEADRARQQQCVAEWRMWAQAHLVPREPVANRGTAIRVAIKLPDGRNLQRHFRPSDTLEQLYAYVDTIDAQVDEPPVCAPHDYQHSFPFSLVQMYPRRVLPNQDSLAMPLEELDGFGPSANLIVEPFRAGPSDDKESEDDEEDNGA</sequence>
<dbReference type="Proteomes" id="UP001214415">
    <property type="component" value="Chromosome 4"/>
</dbReference>
<dbReference type="CDD" id="cd01767">
    <property type="entry name" value="UBX"/>
    <property type="match status" value="1"/>
</dbReference>
<gene>
    <name evidence="4" type="primary">ucp10</name>
    <name evidence="4" type="ORF">MEQU1_002495</name>
</gene>
<dbReference type="PANTHER" id="PTHR23322">
    <property type="entry name" value="FAS-ASSOCIATED PROTEIN"/>
    <property type="match status" value="1"/>
</dbReference>
<feature type="region of interest" description="Disordered" evidence="2">
    <location>
        <begin position="491"/>
        <end position="516"/>
    </location>
</feature>
<dbReference type="GO" id="GO:0005783">
    <property type="term" value="C:endoplasmic reticulum"/>
    <property type="evidence" value="ECO:0007669"/>
    <property type="project" value="TreeGrafter"/>
</dbReference>
<reference evidence="4" key="1">
    <citation type="submission" date="2023-03" db="EMBL/GenBank/DDBJ databases">
        <title>Mating type loci evolution in Malassezia.</title>
        <authorList>
            <person name="Coelho M.A."/>
        </authorList>
    </citation>
    <scope>NUCLEOTIDE SEQUENCE</scope>
    <source>
        <strain evidence="4">CBS 12830</strain>
    </source>
</reference>
<feature type="region of interest" description="Disordered" evidence="2">
    <location>
        <begin position="51"/>
        <end position="83"/>
    </location>
</feature>
<proteinExistence type="predicted"/>
<dbReference type="InterPro" id="IPR029071">
    <property type="entry name" value="Ubiquitin-like_domsf"/>
</dbReference>
<feature type="compositionally biased region" description="Acidic residues" evidence="2">
    <location>
        <begin position="505"/>
        <end position="516"/>
    </location>
</feature>
<dbReference type="GO" id="GO:0036503">
    <property type="term" value="P:ERAD pathway"/>
    <property type="evidence" value="ECO:0007669"/>
    <property type="project" value="TreeGrafter"/>
</dbReference>
<dbReference type="InterPro" id="IPR050730">
    <property type="entry name" value="UBX_domain-protein"/>
</dbReference>
<keyword evidence="1" id="KW-0175">Coiled coil</keyword>
<dbReference type="InterPro" id="IPR036249">
    <property type="entry name" value="Thioredoxin-like_sf"/>
</dbReference>
<dbReference type="Gene3D" id="3.40.30.10">
    <property type="entry name" value="Glutaredoxin"/>
    <property type="match status" value="1"/>
</dbReference>
<dbReference type="GO" id="GO:0043130">
    <property type="term" value="F:ubiquitin binding"/>
    <property type="evidence" value="ECO:0007669"/>
    <property type="project" value="TreeGrafter"/>
</dbReference>
<dbReference type="EMBL" id="CP119903">
    <property type="protein sequence ID" value="WFD23801.1"/>
    <property type="molecule type" value="Genomic_DNA"/>
</dbReference>
<keyword evidence="5" id="KW-1185">Reference proteome</keyword>
<dbReference type="SUPFAM" id="SSF52833">
    <property type="entry name" value="Thioredoxin-like"/>
    <property type="match status" value="1"/>
</dbReference>
<name>A0AAF0EFU6_9BASI</name>
<feature type="domain" description="UBX" evidence="3">
    <location>
        <begin position="401"/>
        <end position="484"/>
    </location>
</feature>
<evidence type="ECO:0000256" key="2">
    <source>
        <dbReference type="SAM" id="MobiDB-lite"/>
    </source>
</evidence>
<accession>A0AAF0EFU6</accession>
<protein>
    <submittedName>
        <fullName evidence="4">UBX domain-containing protein 10</fullName>
    </submittedName>
</protein>
<dbReference type="Pfam" id="PF00789">
    <property type="entry name" value="UBX"/>
    <property type="match status" value="1"/>
</dbReference>
<dbReference type="Gene3D" id="3.10.20.90">
    <property type="entry name" value="Phosphatidylinositol 3-kinase Catalytic Subunit, Chain A, domain 1"/>
    <property type="match status" value="1"/>
</dbReference>
<dbReference type="InterPro" id="IPR001012">
    <property type="entry name" value="UBX_dom"/>
</dbReference>
<dbReference type="SMART" id="SM00594">
    <property type="entry name" value="UAS"/>
    <property type="match status" value="1"/>
</dbReference>
<dbReference type="AlphaFoldDB" id="A0AAF0EFU6"/>
<evidence type="ECO:0000259" key="3">
    <source>
        <dbReference type="PROSITE" id="PS50033"/>
    </source>
</evidence>
<feature type="region of interest" description="Disordered" evidence="2">
    <location>
        <begin position="354"/>
        <end position="373"/>
    </location>
</feature>
<evidence type="ECO:0000313" key="4">
    <source>
        <dbReference type="EMBL" id="WFD23801.1"/>
    </source>
</evidence>
<dbReference type="PROSITE" id="PS50033">
    <property type="entry name" value="UBX"/>
    <property type="match status" value="1"/>
</dbReference>
<dbReference type="SMART" id="SM00166">
    <property type="entry name" value="UBX"/>
    <property type="match status" value="1"/>
</dbReference>
<evidence type="ECO:0000313" key="5">
    <source>
        <dbReference type="Proteomes" id="UP001214415"/>
    </source>
</evidence>